<dbReference type="AlphaFoldDB" id="A0A174V6M2"/>
<dbReference type="EMBL" id="CZBP01000025">
    <property type="protein sequence ID" value="CUQ27700.1"/>
    <property type="molecule type" value="Genomic_DNA"/>
</dbReference>
<evidence type="ECO:0000313" key="1">
    <source>
        <dbReference type="EMBL" id="CUQ27700.1"/>
    </source>
</evidence>
<sequence length="351" mass="41897">MYLKKTPNTHGRIRLSIVDNYYDKVKKCSRQKTVASIGWLDELEKQYDDPIAYFTKRVAQLNEEKQKKQAPINFTFYNSDRLCVGDNLRKNLGYTALCQIYHELGIHTFLTNRQRHSKEQYDSNTIMKMLVYSRLLFPVSKKSSYDNRERFFENTDYSLDDIYRCLSFLDKHRENLQVWMNDRIKKNYGRDTSLIYYDVTNYYFETDEPNDFLRKGVCKEYRPNPIVQMGLFIDNKGIPITYELFPGNTNDCLTYRPNLGRIKKQFDLGRVITVADKEMTTGDNIWYTINTPTHDGYVFSMSIRGAEKSLKNYVLKEDEYEWLGTEYKRKSRKLHKSHFLWSCQICKKNRL</sequence>
<gene>
    <name evidence="1" type="ORF">ERS852569_02825</name>
</gene>
<accession>A0A174V6M2</accession>
<protein>
    <submittedName>
        <fullName evidence="1">Transposase</fullName>
    </submittedName>
</protein>
<name>A0A174V6M2_9FIRM</name>
<proteinExistence type="predicted"/>
<dbReference type="Proteomes" id="UP000095762">
    <property type="component" value="Unassembled WGS sequence"/>
</dbReference>
<organism evidence="1 2">
    <name type="scientific">Blautia obeum</name>
    <dbReference type="NCBI Taxonomy" id="40520"/>
    <lineage>
        <taxon>Bacteria</taxon>
        <taxon>Bacillati</taxon>
        <taxon>Bacillota</taxon>
        <taxon>Clostridia</taxon>
        <taxon>Lachnospirales</taxon>
        <taxon>Lachnospiraceae</taxon>
        <taxon>Blautia</taxon>
    </lineage>
</organism>
<evidence type="ECO:0000313" key="2">
    <source>
        <dbReference type="Proteomes" id="UP000095762"/>
    </source>
</evidence>
<reference evidence="1 2" key="1">
    <citation type="submission" date="2015-09" db="EMBL/GenBank/DDBJ databases">
        <authorList>
            <consortium name="Pathogen Informatics"/>
        </authorList>
    </citation>
    <scope>NUCLEOTIDE SEQUENCE [LARGE SCALE GENOMIC DNA]</scope>
    <source>
        <strain evidence="1 2">2789STDY5834957</strain>
    </source>
</reference>